<dbReference type="Proteomes" id="UP001153620">
    <property type="component" value="Chromosome 2"/>
</dbReference>
<evidence type="ECO:0000256" key="2">
    <source>
        <dbReference type="SAM" id="SignalP"/>
    </source>
</evidence>
<evidence type="ECO:0000256" key="1">
    <source>
        <dbReference type="SAM" id="Phobius"/>
    </source>
</evidence>
<feature type="transmembrane region" description="Helical" evidence="1">
    <location>
        <begin position="262"/>
        <end position="283"/>
    </location>
</feature>
<dbReference type="AlphaFoldDB" id="A0A9N9RSX5"/>
<proteinExistence type="predicted"/>
<dbReference type="EMBL" id="OU895878">
    <property type="protein sequence ID" value="CAG9804281.1"/>
    <property type="molecule type" value="Genomic_DNA"/>
</dbReference>
<keyword evidence="1" id="KW-0472">Membrane</keyword>
<reference evidence="3" key="2">
    <citation type="submission" date="2022-10" db="EMBL/GenBank/DDBJ databases">
        <authorList>
            <consortium name="ENA_rothamsted_submissions"/>
            <consortium name="culmorum"/>
            <person name="King R."/>
        </authorList>
    </citation>
    <scope>NUCLEOTIDE SEQUENCE</scope>
</reference>
<protein>
    <submittedName>
        <fullName evidence="3">Uncharacterized protein</fullName>
    </submittedName>
</protein>
<reference evidence="3" key="1">
    <citation type="submission" date="2022-01" db="EMBL/GenBank/DDBJ databases">
        <authorList>
            <person name="King R."/>
        </authorList>
    </citation>
    <scope>NUCLEOTIDE SEQUENCE</scope>
</reference>
<keyword evidence="1" id="KW-1133">Transmembrane helix</keyword>
<organism evidence="3 4">
    <name type="scientific">Chironomus riparius</name>
    <dbReference type="NCBI Taxonomy" id="315576"/>
    <lineage>
        <taxon>Eukaryota</taxon>
        <taxon>Metazoa</taxon>
        <taxon>Ecdysozoa</taxon>
        <taxon>Arthropoda</taxon>
        <taxon>Hexapoda</taxon>
        <taxon>Insecta</taxon>
        <taxon>Pterygota</taxon>
        <taxon>Neoptera</taxon>
        <taxon>Endopterygota</taxon>
        <taxon>Diptera</taxon>
        <taxon>Nematocera</taxon>
        <taxon>Chironomoidea</taxon>
        <taxon>Chironomidae</taxon>
        <taxon>Chironominae</taxon>
        <taxon>Chironomus</taxon>
    </lineage>
</organism>
<name>A0A9N9RSX5_9DIPT</name>
<evidence type="ECO:0000313" key="3">
    <source>
        <dbReference type="EMBL" id="CAG9804281.1"/>
    </source>
</evidence>
<keyword evidence="2" id="KW-0732">Signal</keyword>
<feature type="signal peptide" evidence="2">
    <location>
        <begin position="1"/>
        <end position="24"/>
    </location>
</feature>
<evidence type="ECO:0000313" key="4">
    <source>
        <dbReference type="Proteomes" id="UP001153620"/>
    </source>
</evidence>
<gene>
    <name evidence="3" type="ORF">CHIRRI_LOCUS7172</name>
</gene>
<dbReference type="OrthoDB" id="10526392at2759"/>
<keyword evidence="1" id="KW-0812">Transmembrane</keyword>
<sequence length="288" mass="33815">MSILSGKSIITLTIIILQIYHSTGDETANSPRKINESPSENLRKQIICPSLVRTNNWEIEEFFGNWSGIELYSHKTYPNESFQDTCMRINIAEVNEENEEMTYGKPIDYFNFRLALRYLKVNFYSNNMKSGEYILSFNNTKQMLWYGNDIRMQIIKFDRKQMMLTVCAMDKGEMYTILSNRYDENRNEYQTDSTNLNRLILQGRNLKIHSKFDLQTNCSSDSNNDLDENEYTEIDLFENVTVTNTFLEDVLQKNLTLESGCMHLQFDTAILLLSLLTFVFVWMTRPIN</sequence>
<feature type="chain" id="PRO_5040360328" evidence="2">
    <location>
        <begin position="25"/>
        <end position="288"/>
    </location>
</feature>
<keyword evidence="4" id="KW-1185">Reference proteome</keyword>
<accession>A0A9N9RSX5</accession>